<evidence type="ECO:0000313" key="4">
    <source>
        <dbReference type="EMBL" id="SHL20050.1"/>
    </source>
</evidence>
<dbReference type="InterPro" id="IPR036434">
    <property type="entry name" value="Beta_cellobiohydrolase_sf"/>
</dbReference>
<gene>
    <name evidence="4" type="ORF">SAMN02745136_04335</name>
</gene>
<evidence type="ECO:0000256" key="2">
    <source>
        <dbReference type="SAM" id="SignalP"/>
    </source>
</evidence>
<dbReference type="OrthoDB" id="315328at2"/>
<dbReference type="AlphaFoldDB" id="A0A1M6YPH5"/>
<protein>
    <submittedName>
        <fullName evidence="4">Chitinase A, N-terminal domain</fullName>
    </submittedName>
</protein>
<dbReference type="GO" id="GO:0004568">
    <property type="term" value="F:chitinase activity"/>
    <property type="evidence" value="ECO:0007669"/>
    <property type="project" value="InterPro"/>
</dbReference>
<dbReference type="GO" id="GO:0005576">
    <property type="term" value="C:extracellular region"/>
    <property type="evidence" value="ECO:0007669"/>
    <property type="project" value="InterPro"/>
</dbReference>
<keyword evidence="1" id="KW-0378">Hydrolase</keyword>
<evidence type="ECO:0000259" key="3">
    <source>
        <dbReference type="SMART" id="SM00495"/>
    </source>
</evidence>
<accession>A0A1M6YPH5</accession>
<dbReference type="InterPro" id="IPR013783">
    <property type="entry name" value="Ig-like_fold"/>
</dbReference>
<dbReference type="STRING" id="1121322.SAMN02745136_04335"/>
<dbReference type="Pfam" id="PF02839">
    <property type="entry name" value="CBM_5_12"/>
    <property type="match status" value="1"/>
</dbReference>
<sequence length="884" mass="94619">MYISKRKPKHFKALFLVLSIILTFFFCMNLNISSVNAAASGTPGTPILAHDNNDNDGNYTITMNMWWGNNGKSWKLYENDNLVYTGALTDGSPNPQTASKTFSNMPAGTYTYKCDLINSFGTTSSATISVNVNGGGGVVVSGIKISGVDAAAEALQLTVPQGTSDYTLSVTGVNNPSFTLSTNNSTVASCQIINGSTLRINGLKAGRASLKIKEATSNKVRYVGIRVKTADGKLPGLPDYLSMGSVSEDSPADLDFWKDYGSGLTNKRMDMRYIYLNGGPVNGWKTWSDVEGGRATTFIRESKKLGMIPFFVYYNIPDGSESYDLDKQHIESASYMQSYFSDLKFALDIINHEGGDEIVGLVMEPDFLGYMMQNSGKQPNELMARTSAAYQAGVLSSSDPVFPDTLEGLVKATNYIINKYAPNAYFGWQFNLWASPGITVGVPSTGIMRLTDTMGIDNGRKAIASEAKEICKYYMNAGVTSYGADFVSIDKYGLDAGISSPSDPSKSTWFWNLDHWNNYLLFNKTLHQESQLPVILWQIPVGHINSSLSANPYNDGTFPDLKNTNQNYEDSAPDFFLGDTFTASGPRFDYFATNKGNDSKLTVSGNNITWGSHAKEAADAGIISVLFGAGVGNSTDGVGSPPTDSYWWITRTQAYFNDPAPLTGSQPIEIVAAPTFSPAGGTYASAQTVSIACATNGAAIRYTTDGSEPTAASTQYTAPIRVSSTTTIKAKAFKSGMNDSATASAAYTINSTSQVAAPTFSPAEGVYSSAQNVTISCATAGAAIRYTTDGSTPTSSSAQYTGVISVTSTKTIKAIAMLSGMNNSAVTTATYTISSSDYPAWAPNTAYSVGTIVSYNGSNYRCLQAHTSLVGWEPSNVPALWKLD</sequence>
<dbReference type="SUPFAM" id="SSF51055">
    <property type="entry name" value="Carbohydrate binding domain"/>
    <property type="match status" value="1"/>
</dbReference>
<reference evidence="4 5" key="1">
    <citation type="submission" date="2016-11" db="EMBL/GenBank/DDBJ databases">
        <authorList>
            <person name="Jaros S."/>
            <person name="Januszkiewicz K."/>
            <person name="Wedrychowicz H."/>
        </authorList>
    </citation>
    <scope>NUCLEOTIDE SEQUENCE [LARGE SCALE GENOMIC DNA]</scope>
    <source>
        <strain evidence="4 5">DSM 15929</strain>
    </source>
</reference>
<dbReference type="InterPro" id="IPR013540">
    <property type="entry name" value="ChitinaseA_N"/>
</dbReference>
<name>A0A1M6YPH5_9FIRM</name>
<dbReference type="SUPFAM" id="SSF51989">
    <property type="entry name" value="Glycosyl hydrolases family 6, cellulases"/>
    <property type="match status" value="1"/>
</dbReference>
<dbReference type="InterPro" id="IPR036573">
    <property type="entry name" value="CBM_sf_5/12"/>
</dbReference>
<dbReference type="RefSeq" id="WP_073279109.1">
    <property type="nucleotide sequence ID" value="NZ_FRAC01000026.1"/>
</dbReference>
<dbReference type="GO" id="GO:0006032">
    <property type="term" value="P:chitin catabolic process"/>
    <property type="evidence" value="ECO:0007669"/>
    <property type="project" value="InterPro"/>
</dbReference>
<dbReference type="InterPro" id="IPR003610">
    <property type="entry name" value="CBM5/12"/>
</dbReference>
<dbReference type="GO" id="GO:0030245">
    <property type="term" value="P:cellulose catabolic process"/>
    <property type="evidence" value="ECO:0007669"/>
    <property type="project" value="InterPro"/>
</dbReference>
<dbReference type="EMBL" id="FRAC01000026">
    <property type="protein sequence ID" value="SHL20050.1"/>
    <property type="molecule type" value="Genomic_DNA"/>
</dbReference>
<keyword evidence="5" id="KW-1185">Reference proteome</keyword>
<dbReference type="GO" id="GO:0030246">
    <property type="term" value="F:carbohydrate binding"/>
    <property type="evidence" value="ECO:0007669"/>
    <property type="project" value="InterPro"/>
</dbReference>
<dbReference type="Gene3D" id="2.10.10.20">
    <property type="entry name" value="Carbohydrate-binding module superfamily 5/12"/>
    <property type="match status" value="1"/>
</dbReference>
<dbReference type="Pfam" id="PF13290">
    <property type="entry name" value="CHB_HEX_C_1"/>
    <property type="match status" value="2"/>
</dbReference>
<keyword evidence="2" id="KW-0732">Signal</keyword>
<proteinExistence type="predicted"/>
<dbReference type="CDD" id="cd12214">
    <property type="entry name" value="ChiA1_BD"/>
    <property type="match status" value="1"/>
</dbReference>
<feature type="domain" description="Chitin-binding type-3" evidence="3">
    <location>
        <begin position="838"/>
        <end position="884"/>
    </location>
</feature>
<dbReference type="InterPro" id="IPR014756">
    <property type="entry name" value="Ig_E-set"/>
</dbReference>
<dbReference type="SUPFAM" id="SSF81296">
    <property type="entry name" value="E set domains"/>
    <property type="match status" value="1"/>
</dbReference>
<feature type="signal peptide" evidence="2">
    <location>
        <begin position="1"/>
        <end position="37"/>
    </location>
</feature>
<dbReference type="Proteomes" id="UP000184386">
    <property type="component" value="Unassembled WGS sequence"/>
</dbReference>
<feature type="chain" id="PRO_5013065196" evidence="2">
    <location>
        <begin position="38"/>
        <end position="884"/>
    </location>
</feature>
<dbReference type="InterPro" id="IPR059177">
    <property type="entry name" value="GH29D-like_dom"/>
</dbReference>
<dbReference type="SMART" id="SM00495">
    <property type="entry name" value="ChtBD3"/>
    <property type="match status" value="1"/>
</dbReference>
<dbReference type="Pfam" id="PF08329">
    <property type="entry name" value="ChitinaseA_N"/>
    <property type="match status" value="1"/>
</dbReference>
<evidence type="ECO:0000256" key="1">
    <source>
        <dbReference type="ARBA" id="ARBA00022801"/>
    </source>
</evidence>
<dbReference type="Gene3D" id="2.60.40.10">
    <property type="entry name" value="Immunoglobulins"/>
    <property type="match status" value="2"/>
</dbReference>
<evidence type="ECO:0000313" key="5">
    <source>
        <dbReference type="Proteomes" id="UP000184386"/>
    </source>
</evidence>
<organism evidence="4 5">
    <name type="scientific">Anaerocolumna jejuensis DSM 15929</name>
    <dbReference type="NCBI Taxonomy" id="1121322"/>
    <lineage>
        <taxon>Bacteria</taxon>
        <taxon>Bacillati</taxon>
        <taxon>Bacillota</taxon>
        <taxon>Clostridia</taxon>
        <taxon>Lachnospirales</taxon>
        <taxon>Lachnospiraceae</taxon>
        <taxon>Anaerocolumna</taxon>
    </lineage>
</organism>